<dbReference type="InterPro" id="IPR010982">
    <property type="entry name" value="Lambda_DNA-bd_dom_sf"/>
</dbReference>
<reference evidence="5 6" key="1">
    <citation type="submission" date="2022-02" db="EMBL/GenBank/DDBJ databases">
        <title>Paenibacillus sp. MBLB1776 Whole Genome Shotgun Sequencing.</title>
        <authorList>
            <person name="Hwang C.Y."/>
            <person name="Cho E.-S."/>
            <person name="Seo M.-J."/>
        </authorList>
    </citation>
    <scope>NUCLEOTIDE SEQUENCE [LARGE SCALE GENOMIC DNA]</scope>
    <source>
        <strain evidence="5 6">MBLB1776</strain>
    </source>
</reference>
<dbReference type="PANTHER" id="PTHR30146:SF150">
    <property type="entry name" value="ARABINOSE METABOLISM TRANSCRIPTIONAL REPRESSOR"/>
    <property type="match status" value="1"/>
</dbReference>
<dbReference type="RefSeq" id="WP_315606914.1">
    <property type="nucleotide sequence ID" value="NZ_CP130318.1"/>
</dbReference>
<keyword evidence="6" id="KW-1185">Reference proteome</keyword>
<dbReference type="PROSITE" id="PS50932">
    <property type="entry name" value="HTH_LACI_2"/>
    <property type="match status" value="1"/>
</dbReference>
<dbReference type="InterPro" id="IPR000843">
    <property type="entry name" value="HTH_LacI"/>
</dbReference>
<feature type="domain" description="HTH lacI-type" evidence="4">
    <location>
        <begin position="1"/>
        <end position="55"/>
    </location>
</feature>
<keyword evidence="3" id="KW-0804">Transcription</keyword>
<dbReference type="CDD" id="cd01392">
    <property type="entry name" value="HTH_LacI"/>
    <property type="match status" value="1"/>
</dbReference>
<dbReference type="GO" id="GO:0003700">
    <property type="term" value="F:DNA-binding transcription factor activity"/>
    <property type="evidence" value="ECO:0007669"/>
    <property type="project" value="TreeGrafter"/>
</dbReference>
<dbReference type="PROSITE" id="PS00356">
    <property type="entry name" value="HTH_LACI_1"/>
    <property type="match status" value="1"/>
</dbReference>
<dbReference type="GO" id="GO:0000976">
    <property type="term" value="F:transcription cis-regulatory region binding"/>
    <property type="evidence" value="ECO:0007669"/>
    <property type="project" value="TreeGrafter"/>
</dbReference>
<proteinExistence type="predicted"/>
<dbReference type="Proteomes" id="UP001305702">
    <property type="component" value="Chromosome"/>
</dbReference>
<keyword evidence="2" id="KW-0238">DNA-binding</keyword>
<sequence length="353" mass="39185">MRIEDIAKLANVSKSAVSLALNGKPGVSQDTRNKIMEIVRVQGYVPKYTRTERSSVSGNSIRFVACTHEGIVMEHYNQQPFFMELIHYLEEKCRKRGLVLLFNTVPAHELKGRIDELEQDYESGGILLLGTNLTREQVRMISARYRNLVVLDTCYPTLDANFIVMNNTLGAYQAAQHLVNQGHKRIGYVASSVRMHNFDARKEGFISALHEMGLELAERDQFKAAPTVVTAQAEFISAIRASRDDLPTALFCECDYMAISVIKSLMELGIRVPRDLSVVGFDNIHEAVVISPELTTVHVEKEAIADTAVSKLIELMENRGTSLTTKIQIDTKLIVRHSSRAPSGSPGVPGIGA</sequence>
<protein>
    <submittedName>
        <fullName evidence="5">Substrate-binding domain-containing protein</fullName>
    </submittedName>
</protein>
<gene>
    <name evidence="5" type="ORF">MJA45_08960</name>
</gene>
<organism evidence="5 6">
    <name type="scientific">Paenibacillus aurantius</name>
    <dbReference type="NCBI Taxonomy" id="2918900"/>
    <lineage>
        <taxon>Bacteria</taxon>
        <taxon>Bacillati</taxon>
        <taxon>Bacillota</taxon>
        <taxon>Bacilli</taxon>
        <taxon>Bacillales</taxon>
        <taxon>Paenibacillaceae</taxon>
        <taxon>Paenibacillus</taxon>
    </lineage>
</organism>
<dbReference type="Gene3D" id="3.40.50.2300">
    <property type="match status" value="2"/>
</dbReference>
<dbReference type="EMBL" id="CP130318">
    <property type="protein sequence ID" value="WNQ13134.1"/>
    <property type="molecule type" value="Genomic_DNA"/>
</dbReference>
<evidence type="ECO:0000256" key="1">
    <source>
        <dbReference type="ARBA" id="ARBA00023015"/>
    </source>
</evidence>
<dbReference type="Pfam" id="PF13377">
    <property type="entry name" value="Peripla_BP_3"/>
    <property type="match status" value="1"/>
</dbReference>
<dbReference type="Gene3D" id="1.10.260.40">
    <property type="entry name" value="lambda repressor-like DNA-binding domains"/>
    <property type="match status" value="1"/>
</dbReference>
<evidence type="ECO:0000256" key="3">
    <source>
        <dbReference type="ARBA" id="ARBA00023163"/>
    </source>
</evidence>
<accession>A0AA96LFM3</accession>
<evidence type="ECO:0000313" key="6">
    <source>
        <dbReference type="Proteomes" id="UP001305702"/>
    </source>
</evidence>
<dbReference type="SUPFAM" id="SSF47413">
    <property type="entry name" value="lambda repressor-like DNA-binding domains"/>
    <property type="match status" value="1"/>
</dbReference>
<dbReference type="AlphaFoldDB" id="A0AA96LFM3"/>
<keyword evidence="1" id="KW-0805">Transcription regulation</keyword>
<dbReference type="InterPro" id="IPR046335">
    <property type="entry name" value="LacI/GalR-like_sensor"/>
</dbReference>
<evidence type="ECO:0000259" key="4">
    <source>
        <dbReference type="PROSITE" id="PS50932"/>
    </source>
</evidence>
<dbReference type="PANTHER" id="PTHR30146">
    <property type="entry name" value="LACI-RELATED TRANSCRIPTIONAL REPRESSOR"/>
    <property type="match status" value="1"/>
</dbReference>
<evidence type="ECO:0000313" key="5">
    <source>
        <dbReference type="EMBL" id="WNQ13134.1"/>
    </source>
</evidence>
<dbReference type="Pfam" id="PF00356">
    <property type="entry name" value="LacI"/>
    <property type="match status" value="1"/>
</dbReference>
<dbReference type="SMART" id="SM00354">
    <property type="entry name" value="HTH_LACI"/>
    <property type="match status" value="1"/>
</dbReference>
<evidence type="ECO:0000256" key="2">
    <source>
        <dbReference type="ARBA" id="ARBA00023125"/>
    </source>
</evidence>
<dbReference type="KEGG" id="paun:MJA45_08960"/>
<dbReference type="InterPro" id="IPR028082">
    <property type="entry name" value="Peripla_BP_I"/>
</dbReference>
<dbReference type="SUPFAM" id="SSF53822">
    <property type="entry name" value="Periplasmic binding protein-like I"/>
    <property type="match status" value="1"/>
</dbReference>
<name>A0AA96LFM3_9BACL</name>